<feature type="transmembrane region" description="Helical" evidence="1">
    <location>
        <begin position="157"/>
        <end position="179"/>
    </location>
</feature>
<keyword evidence="1" id="KW-0812">Transmembrane</keyword>
<feature type="signal peptide" evidence="2">
    <location>
        <begin position="1"/>
        <end position="25"/>
    </location>
</feature>
<proteinExistence type="predicted"/>
<keyword evidence="1" id="KW-0472">Membrane</keyword>
<dbReference type="InterPro" id="IPR022472">
    <property type="entry name" value="VPLPA-CTERM"/>
</dbReference>
<evidence type="ECO:0000256" key="1">
    <source>
        <dbReference type="SAM" id="Phobius"/>
    </source>
</evidence>
<comment type="caution">
    <text evidence="3">The sequence shown here is derived from an EMBL/GenBank/DDBJ whole genome shotgun (WGS) entry which is preliminary data.</text>
</comment>
<evidence type="ECO:0000256" key="2">
    <source>
        <dbReference type="SAM" id="SignalP"/>
    </source>
</evidence>
<organism evidence="3 4">
    <name type="scientific">Puniceibacterium antarcticum</name>
    <dbReference type="NCBI Taxonomy" id="1206336"/>
    <lineage>
        <taxon>Bacteria</taxon>
        <taxon>Pseudomonadati</taxon>
        <taxon>Pseudomonadota</taxon>
        <taxon>Alphaproteobacteria</taxon>
        <taxon>Rhodobacterales</taxon>
        <taxon>Paracoccaceae</taxon>
        <taxon>Puniceibacterium</taxon>
    </lineage>
</organism>
<accession>A0A2G8REN7</accession>
<evidence type="ECO:0000313" key="3">
    <source>
        <dbReference type="EMBL" id="PIL19992.1"/>
    </source>
</evidence>
<dbReference type="EMBL" id="AWWI01000071">
    <property type="protein sequence ID" value="PIL19992.1"/>
    <property type="molecule type" value="Genomic_DNA"/>
</dbReference>
<dbReference type="AlphaFoldDB" id="A0A2G8REN7"/>
<keyword evidence="1" id="KW-1133">Transmembrane helix</keyword>
<keyword evidence="2" id="KW-0732">Signal</keyword>
<dbReference type="OrthoDB" id="7596006at2"/>
<reference evidence="3 4" key="1">
    <citation type="submission" date="2013-09" db="EMBL/GenBank/DDBJ databases">
        <title>Genome sequencing of Phaeobacter antarcticus sp. nov. SM1211.</title>
        <authorList>
            <person name="Zhang X.-Y."/>
            <person name="Liu C."/>
            <person name="Chen X.-L."/>
            <person name="Xie B.-B."/>
            <person name="Qin Q.-L."/>
            <person name="Rong J.-C."/>
            <person name="Zhang Y.-Z."/>
        </authorList>
    </citation>
    <scope>NUCLEOTIDE SEQUENCE [LARGE SCALE GENOMIC DNA]</scope>
    <source>
        <strain evidence="3 4">SM1211</strain>
    </source>
</reference>
<gene>
    <name evidence="3" type="ORF">P775_11835</name>
</gene>
<protein>
    <recommendedName>
        <fullName evidence="5">PEP-CTERM protein-sorting domain-containing protein</fullName>
    </recommendedName>
</protein>
<dbReference type="Proteomes" id="UP000231259">
    <property type="component" value="Unassembled WGS sequence"/>
</dbReference>
<keyword evidence="4" id="KW-1185">Reference proteome</keyword>
<evidence type="ECO:0000313" key="4">
    <source>
        <dbReference type="Proteomes" id="UP000231259"/>
    </source>
</evidence>
<feature type="chain" id="PRO_5013593951" description="PEP-CTERM protein-sorting domain-containing protein" evidence="2">
    <location>
        <begin position="26"/>
        <end position="195"/>
    </location>
</feature>
<evidence type="ECO:0008006" key="5">
    <source>
        <dbReference type="Google" id="ProtNLM"/>
    </source>
</evidence>
<dbReference type="NCBIfam" id="TIGR03370">
    <property type="entry name" value="VPLPA-CTERM"/>
    <property type="match status" value="1"/>
</dbReference>
<name>A0A2G8REN7_9RHOB</name>
<sequence>MIFKIKRLFGVCAIALGLTAAPAFATTYNVNLGIGAGSVQGTIETDGTVGTLSQSNITDWHLDLFDGTYSFTLIGNGSVGDNSDFLLIGSQLSATLTQLTYNFISSGVALFQAPTTGSGKTFFCIEGQACSFGSNQFSVMGGTDINTLQLSAPQSGLVVFGTVSAVPLPAGGLLLLGGLAGIARLRRRKGAAALA</sequence>